<dbReference type="Proteomes" id="UP000028582">
    <property type="component" value="Unassembled WGS sequence"/>
</dbReference>
<dbReference type="OrthoDB" id="191287at2759"/>
<feature type="region of interest" description="Disordered" evidence="2">
    <location>
        <begin position="528"/>
        <end position="550"/>
    </location>
</feature>
<feature type="coiled-coil region" evidence="1">
    <location>
        <begin position="605"/>
        <end position="632"/>
    </location>
</feature>
<accession>A0A080ZYW5</accession>
<reference evidence="3 4" key="1">
    <citation type="submission" date="2013-11" db="EMBL/GenBank/DDBJ databases">
        <title>The Genome Sequence of Phytophthora parasitica P1976.</title>
        <authorList>
            <consortium name="The Broad Institute Genomics Platform"/>
            <person name="Russ C."/>
            <person name="Tyler B."/>
            <person name="Panabieres F."/>
            <person name="Shan W."/>
            <person name="Tripathy S."/>
            <person name="Grunwald N."/>
            <person name="Machado M."/>
            <person name="Johnson C.S."/>
            <person name="Walker B."/>
            <person name="Young S."/>
            <person name="Zeng Q."/>
            <person name="Gargeya S."/>
            <person name="Fitzgerald M."/>
            <person name="Haas B."/>
            <person name="Abouelleil A."/>
            <person name="Allen A.W."/>
            <person name="Alvarado L."/>
            <person name="Arachchi H.M."/>
            <person name="Berlin A.M."/>
            <person name="Chapman S.B."/>
            <person name="Gainer-Dewar J."/>
            <person name="Goldberg J."/>
            <person name="Griggs A."/>
            <person name="Gujja S."/>
            <person name="Hansen M."/>
            <person name="Howarth C."/>
            <person name="Imamovic A."/>
            <person name="Ireland A."/>
            <person name="Larimer J."/>
            <person name="McCowan C."/>
            <person name="Murphy C."/>
            <person name="Pearson M."/>
            <person name="Poon T.W."/>
            <person name="Priest M."/>
            <person name="Roberts A."/>
            <person name="Saif S."/>
            <person name="Shea T."/>
            <person name="Sisk P."/>
            <person name="Sykes S."/>
            <person name="Wortman J."/>
            <person name="Nusbaum C."/>
            <person name="Birren B."/>
        </authorList>
    </citation>
    <scope>NUCLEOTIDE SEQUENCE [LARGE SCALE GENOMIC DNA]</scope>
    <source>
        <strain evidence="3 4">P1976</strain>
    </source>
</reference>
<gene>
    <name evidence="3" type="ORF">F444_11902</name>
</gene>
<evidence type="ECO:0000256" key="2">
    <source>
        <dbReference type="SAM" id="MobiDB-lite"/>
    </source>
</evidence>
<evidence type="ECO:0000313" key="4">
    <source>
        <dbReference type="Proteomes" id="UP000028582"/>
    </source>
</evidence>
<evidence type="ECO:0000313" key="3">
    <source>
        <dbReference type="EMBL" id="ETO71826.1"/>
    </source>
</evidence>
<keyword evidence="1" id="KW-0175">Coiled coil</keyword>
<protein>
    <submittedName>
        <fullName evidence="3">Uncharacterized protein</fullName>
    </submittedName>
</protein>
<sequence>MATFSSRTIFSGVRACLFACKMLEDDAATPQVKPIEQVRGIQSGELFVRLNGAKLCEPQGTLHGAHPFLLKLLRLQDENNEVVQRLVQPSEAKLAFTRKMRRQIRQQRRTVKERWDAVRDVIQVYDNGNVCAIANHLAPVVNPASNALDQYLQQFQKLVQAYKQHVTSDILRLYAVLEAECKYITAWNKREEAKCRDQRVLTKLLFQFNSFSLQLESETSGQVRMWRLPVSDPQRMRCVKAATENIKKHFFSSSEQFLEVLEVYKIDNRVLLNSFQRFTSSLSKTCSEIKIKGLFCSVPAESVERCIVYGMHAGENGEPRFLDPDGAEIKIFSRSVLLQDRKDAPGTNMAFRARSKVNNGTPLQFPRRFSRYSTLEEMRTTITTTESRSEDHLRAVQYLALCRVAMTKTLRVKSNSVARFPEDPSVGALHFTSEEEYLVRYPDAVVPEFIIQFRIRTPSATLSVDFSGQSAIPVSLASSEPSVASNAFQDFIYSAAFDSSSPAISAFPLAMPPSQHQRSFFRHDGVLSQSCSGSQQQDEEAKTADEQSQVPPEIVLANCARQKTQLREDLQRLERFFWSRAREIWEETGIRSGVKIQRDSELHTLDKVQTRNQQLRAELNRLNQLEDELARQRPRSRRR</sequence>
<dbReference type="EMBL" id="ANJA01002140">
    <property type="protein sequence ID" value="ETO71826.1"/>
    <property type="molecule type" value="Genomic_DNA"/>
</dbReference>
<dbReference type="Gene3D" id="3.90.228.10">
    <property type="match status" value="1"/>
</dbReference>
<comment type="caution">
    <text evidence="3">The sequence shown here is derived from an EMBL/GenBank/DDBJ whole genome shotgun (WGS) entry which is preliminary data.</text>
</comment>
<evidence type="ECO:0000256" key="1">
    <source>
        <dbReference type="SAM" id="Coils"/>
    </source>
</evidence>
<dbReference type="AlphaFoldDB" id="A0A080ZYW5"/>
<proteinExistence type="predicted"/>
<name>A0A080ZYW5_PHYNI</name>
<organism evidence="3 4">
    <name type="scientific">Phytophthora nicotianae P1976</name>
    <dbReference type="NCBI Taxonomy" id="1317066"/>
    <lineage>
        <taxon>Eukaryota</taxon>
        <taxon>Sar</taxon>
        <taxon>Stramenopiles</taxon>
        <taxon>Oomycota</taxon>
        <taxon>Peronosporomycetes</taxon>
        <taxon>Peronosporales</taxon>
        <taxon>Peronosporaceae</taxon>
        <taxon>Phytophthora</taxon>
    </lineage>
</organism>